<name>A0A915P446_9BILA</name>
<feature type="region of interest" description="Disordered" evidence="1">
    <location>
        <begin position="82"/>
        <end position="121"/>
    </location>
</feature>
<keyword evidence="2" id="KW-1185">Reference proteome</keyword>
<reference evidence="3" key="1">
    <citation type="submission" date="2022-11" db="UniProtKB">
        <authorList>
            <consortium name="WormBaseParasite"/>
        </authorList>
    </citation>
    <scope>IDENTIFICATION</scope>
</reference>
<organism evidence="2 3">
    <name type="scientific">Meloidogyne floridensis</name>
    <dbReference type="NCBI Taxonomy" id="298350"/>
    <lineage>
        <taxon>Eukaryota</taxon>
        <taxon>Metazoa</taxon>
        <taxon>Ecdysozoa</taxon>
        <taxon>Nematoda</taxon>
        <taxon>Chromadorea</taxon>
        <taxon>Rhabditida</taxon>
        <taxon>Tylenchina</taxon>
        <taxon>Tylenchomorpha</taxon>
        <taxon>Tylenchoidea</taxon>
        <taxon>Meloidogynidae</taxon>
        <taxon>Meloidogyninae</taxon>
        <taxon>Meloidogyne</taxon>
    </lineage>
</organism>
<proteinExistence type="predicted"/>
<dbReference type="AlphaFoldDB" id="A0A915P446"/>
<dbReference type="WBParaSite" id="scf7180000422498.g9102">
    <property type="protein sequence ID" value="scf7180000422498.g9102"/>
    <property type="gene ID" value="scf7180000422498.g9102"/>
</dbReference>
<accession>A0A915P446</accession>
<dbReference type="Proteomes" id="UP000887560">
    <property type="component" value="Unplaced"/>
</dbReference>
<sequence>MQYLVDQFEKQKDNEIFEREYTPELKKKGLAAVGSFEEWKKNKNIAATFTLNDGTRTAIEYEQPKVIEKIVEKAEKWTIEEGPTIEENRNAVDGVEVPKTEEEEEVDEGWIPPSEPTAVPCGSVREAEGKRTLRAGIQAGTEKEGTCSCWVFRGVEKEQEHCGEVHLGRRDKDGD</sequence>
<evidence type="ECO:0000256" key="1">
    <source>
        <dbReference type="SAM" id="MobiDB-lite"/>
    </source>
</evidence>
<evidence type="ECO:0000313" key="2">
    <source>
        <dbReference type="Proteomes" id="UP000887560"/>
    </source>
</evidence>
<protein>
    <submittedName>
        <fullName evidence="3">Uncharacterized protein</fullName>
    </submittedName>
</protein>
<evidence type="ECO:0000313" key="3">
    <source>
        <dbReference type="WBParaSite" id="scf7180000422498.g9102"/>
    </source>
</evidence>
<feature type="compositionally biased region" description="Basic and acidic residues" evidence="1">
    <location>
        <begin position="86"/>
        <end position="100"/>
    </location>
</feature>